<evidence type="ECO:0000259" key="3">
    <source>
        <dbReference type="PROSITE" id="PS50142"/>
    </source>
</evidence>
<dbReference type="InterPro" id="IPR000999">
    <property type="entry name" value="RNase_III_dom"/>
</dbReference>
<protein>
    <recommendedName>
        <fullName evidence="3">RNase III domain-containing protein</fullName>
    </recommendedName>
</protein>
<dbReference type="Gramene" id="AET0Gv20019500.1">
    <property type="protein sequence ID" value="AET0Gv20019500.1"/>
    <property type="gene ID" value="AET0Gv20019500"/>
</dbReference>
<dbReference type="Proteomes" id="UP000015105">
    <property type="component" value="Unassembled WGS sequence"/>
</dbReference>
<dbReference type="GO" id="GO:0005737">
    <property type="term" value="C:cytoplasm"/>
    <property type="evidence" value="ECO:0007669"/>
    <property type="project" value="TreeGrafter"/>
</dbReference>
<evidence type="ECO:0000256" key="1">
    <source>
        <dbReference type="ARBA" id="ARBA00022801"/>
    </source>
</evidence>
<dbReference type="Gene3D" id="1.10.1520.10">
    <property type="entry name" value="Ribonuclease III domain"/>
    <property type="match status" value="1"/>
</dbReference>
<dbReference type="PROSITE" id="PS00517">
    <property type="entry name" value="RNASE_3_1"/>
    <property type="match status" value="1"/>
</dbReference>
<proteinExistence type="predicted"/>
<dbReference type="GO" id="GO:0030422">
    <property type="term" value="P:siRNA processing"/>
    <property type="evidence" value="ECO:0007669"/>
    <property type="project" value="TreeGrafter"/>
</dbReference>
<dbReference type="STRING" id="200361.A0A452XC47"/>
<keyword evidence="5" id="KW-1185">Reference proteome</keyword>
<name>A0A452XC47_AEGTS</name>
<reference evidence="4" key="3">
    <citation type="submission" date="2019-03" db="UniProtKB">
        <authorList>
            <consortium name="EnsemblPlants"/>
        </authorList>
    </citation>
    <scope>IDENTIFICATION</scope>
</reference>
<dbReference type="SUPFAM" id="SSF69065">
    <property type="entry name" value="RNase III domain-like"/>
    <property type="match status" value="1"/>
</dbReference>
<sequence>SHCDQVSIPFRFFDGGASSPKFRLPPPDLDLARRTSAPARQGEMMKPGSRKRRASPPAPSAPVTLPPPGFVADREEAAARVERLLQYQFNNRSLLEEALTHQSFAAASYQRLEFVGDAALGLAFSNFLYLTNPTVGPGALSTLRAANISTEKLARVAVRHDLYPLLRRNCPRLDLLVGQFIQSVKQELEDDLGTTP</sequence>
<dbReference type="CDD" id="cd00593">
    <property type="entry name" value="RIBOc"/>
    <property type="match status" value="1"/>
</dbReference>
<evidence type="ECO:0000313" key="4">
    <source>
        <dbReference type="EnsemblPlants" id="AET0Gv20019500.1"/>
    </source>
</evidence>
<feature type="region of interest" description="Disordered" evidence="2">
    <location>
        <begin position="16"/>
        <end position="69"/>
    </location>
</feature>
<reference evidence="5" key="2">
    <citation type="journal article" date="2017" name="Nat. Plants">
        <title>The Aegilops tauschii genome reveals multiple impacts of transposons.</title>
        <authorList>
            <person name="Zhao G."/>
            <person name="Zou C."/>
            <person name="Li K."/>
            <person name="Wang K."/>
            <person name="Li T."/>
            <person name="Gao L."/>
            <person name="Zhang X."/>
            <person name="Wang H."/>
            <person name="Yang Z."/>
            <person name="Liu X."/>
            <person name="Jiang W."/>
            <person name="Mao L."/>
            <person name="Kong X."/>
            <person name="Jiao Y."/>
            <person name="Jia J."/>
        </authorList>
    </citation>
    <scope>NUCLEOTIDE SEQUENCE [LARGE SCALE GENOMIC DNA]</scope>
    <source>
        <strain evidence="5">cv. AL8/78</strain>
    </source>
</reference>
<dbReference type="GO" id="GO:0003723">
    <property type="term" value="F:RNA binding"/>
    <property type="evidence" value="ECO:0007669"/>
    <property type="project" value="TreeGrafter"/>
</dbReference>
<dbReference type="Pfam" id="PF14622">
    <property type="entry name" value="Ribonucleas_3_3"/>
    <property type="match status" value="1"/>
</dbReference>
<reference evidence="5" key="1">
    <citation type="journal article" date="2014" name="Science">
        <title>Ancient hybridizations among the ancestral genomes of bread wheat.</title>
        <authorList>
            <consortium name="International Wheat Genome Sequencing Consortium,"/>
            <person name="Marcussen T."/>
            <person name="Sandve S.R."/>
            <person name="Heier L."/>
            <person name="Spannagl M."/>
            <person name="Pfeifer M."/>
            <person name="Jakobsen K.S."/>
            <person name="Wulff B.B."/>
            <person name="Steuernagel B."/>
            <person name="Mayer K.F."/>
            <person name="Olsen O.A."/>
        </authorList>
    </citation>
    <scope>NUCLEOTIDE SEQUENCE [LARGE SCALE GENOMIC DNA]</scope>
    <source>
        <strain evidence="5">cv. AL8/78</strain>
    </source>
</reference>
<dbReference type="PROSITE" id="PS50142">
    <property type="entry name" value="RNASE_3_2"/>
    <property type="match status" value="1"/>
</dbReference>
<dbReference type="GO" id="GO:0005634">
    <property type="term" value="C:nucleus"/>
    <property type="evidence" value="ECO:0007669"/>
    <property type="project" value="TreeGrafter"/>
</dbReference>
<feature type="compositionally biased region" description="Pro residues" evidence="2">
    <location>
        <begin position="56"/>
        <end position="69"/>
    </location>
</feature>
<keyword evidence="1" id="KW-0378">Hydrolase</keyword>
<feature type="domain" description="RNase III" evidence="3">
    <location>
        <begin position="78"/>
        <end position="167"/>
    </location>
</feature>
<accession>A0A452XC47</accession>
<dbReference type="InterPro" id="IPR036389">
    <property type="entry name" value="RNase_III_sf"/>
</dbReference>
<dbReference type="PANTHER" id="PTHR14950:SF49">
    <property type="entry name" value="RIBONUCLEASE 3-LIKE PROTEIN 2-RELATED"/>
    <property type="match status" value="1"/>
</dbReference>
<dbReference type="EnsemblPlants" id="AET0Gv20019500.1">
    <property type="protein sequence ID" value="AET0Gv20019500.1"/>
    <property type="gene ID" value="AET0Gv20019500"/>
</dbReference>
<evidence type="ECO:0000313" key="5">
    <source>
        <dbReference type="Proteomes" id="UP000015105"/>
    </source>
</evidence>
<dbReference type="GO" id="GO:0004525">
    <property type="term" value="F:ribonuclease III activity"/>
    <property type="evidence" value="ECO:0007669"/>
    <property type="project" value="InterPro"/>
</dbReference>
<organism evidence="4 5">
    <name type="scientific">Aegilops tauschii subsp. strangulata</name>
    <name type="common">Goatgrass</name>
    <dbReference type="NCBI Taxonomy" id="200361"/>
    <lineage>
        <taxon>Eukaryota</taxon>
        <taxon>Viridiplantae</taxon>
        <taxon>Streptophyta</taxon>
        <taxon>Embryophyta</taxon>
        <taxon>Tracheophyta</taxon>
        <taxon>Spermatophyta</taxon>
        <taxon>Magnoliopsida</taxon>
        <taxon>Liliopsida</taxon>
        <taxon>Poales</taxon>
        <taxon>Poaceae</taxon>
        <taxon>BOP clade</taxon>
        <taxon>Pooideae</taxon>
        <taxon>Triticodae</taxon>
        <taxon>Triticeae</taxon>
        <taxon>Triticinae</taxon>
        <taxon>Aegilops</taxon>
    </lineage>
</organism>
<dbReference type="AlphaFoldDB" id="A0A452XC47"/>
<evidence type="ECO:0000256" key="2">
    <source>
        <dbReference type="SAM" id="MobiDB-lite"/>
    </source>
</evidence>
<dbReference type="PANTHER" id="PTHR14950">
    <property type="entry name" value="DICER-RELATED"/>
    <property type="match status" value="1"/>
</dbReference>
<dbReference type="SMART" id="SM00535">
    <property type="entry name" value="RIBOc"/>
    <property type="match status" value="1"/>
</dbReference>